<feature type="compositionally biased region" description="Basic and acidic residues" evidence="8">
    <location>
        <begin position="230"/>
        <end position="241"/>
    </location>
</feature>
<evidence type="ECO:0000256" key="1">
    <source>
        <dbReference type="ARBA" id="ARBA00004123"/>
    </source>
</evidence>
<dbReference type="RefSeq" id="XP_005110287.1">
    <property type="nucleotide sequence ID" value="XM_005110230.3"/>
</dbReference>
<dbReference type="PROSITE" id="PS00028">
    <property type="entry name" value="ZINC_FINGER_C2H2_1"/>
    <property type="match status" value="8"/>
</dbReference>
<keyword evidence="4 7" id="KW-0863">Zinc-finger</keyword>
<dbReference type="Gene3D" id="3.30.160.60">
    <property type="entry name" value="Classic Zinc Finger"/>
    <property type="match status" value="6"/>
</dbReference>
<evidence type="ECO:0000256" key="5">
    <source>
        <dbReference type="ARBA" id="ARBA00022833"/>
    </source>
</evidence>
<evidence type="ECO:0000256" key="6">
    <source>
        <dbReference type="ARBA" id="ARBA00023242"/>
    </source>
</evidence>
<dbReference type="SUPFAM" id="SSF57667">
    <property type="entry name" value="beta-beta-alpha zinc fingers"/>
    <property type="match status" value="3"/>
</dbReference>
<keyword evidence="5" id="KW-0862">Zinc</keyword>
<proteinExistence type="predicted"/>
<feature type="domain" description="C2H2-type" evidence="9">
    <location>
        <begin position="573"/>
        <end position="600"/>
    </location>
</feature>
<dbReference type="Pfam" id="PF00096">
    <property type="entry name" value="zf-C2H2"/>
    <property type="match status" value="2"/>
</dbReference>
<accession>A0ABM0K734</accession>
<comment type="subcellular location">
    <subcellularLocation>
        <location evidence="1">Nucleus</location>
    </subcellularLocation>
</comment>
<dbReference type="InterPro" id="IPR036236">
    <property type="entry name" value="Znf_C2H2_sf"/>
</dbReference>
<feature type="region of interest" description="Disordered" evidence="8">
    <location>
        <begin position="1"/>
        <end position="115"/>
    </location>
</feature>
<feature type="compositionally biased region" description="Acidic residues" evidence="8">
    <location>
        <begin position="302"/>
        <end position="315"/>
    </location>
</feature>
<keyword evidence="6" id="KW-0539">Nucleus</keyword>
<feature type="compositionally biased region" description="Low complexity" evidence="8">
    <location>
        <begin position="163"/>
        <end position="176"/>
    </location>
</feature>
<dbReference type="PANTHER" id="PTHR24406">
    <property type="entry name" value="TRANSCRIPTIONAL REPRESSOR CTCFL-RELATED"/>
    <property type="match status" value="1"/>
</dbReference>
<dbReference type="GeneID" id="101858310"/>
<evidence type="ECO:0000256" key="7">
    <source>
        <dbReference type="PROSITE-ProRule" id="PRU00042"/>
    </source>
</evidence>
<feature type="region of interest" description="Disordered" evidence="8">
    <location>
        <begin position="229"/>
        <end position="248"/>
    </location>
</feature>
<keyword evidence="2" id="KW-0479">Metal-binding</keyword>
<dbReference type="PROSITE" id="PS50157">
    <property type="entry name" value="ZINC_FINGER_C2H2_2"/>
    <property type="match status" value="7"/>
</dbReference>
<feature type="domain" description="C2H2-type" evidence="9">
    <location>
        <begin position="545"/>
        <end position="573"/>
    </location>
</feature>
<feature type="region of interest" description="Disordered" evidence="8">
    <location>
        <begin position="160"/>
        <end position="181"/>
    </location>
</feature>
<feature type="region of interest" description="Disordered" evidence="8">
    <location>
        <begin position="293"/>
        <end position="315"/>
    </location>
</feature>
<organism evidence="10 11">
    <name type="scientific">Aplysia californica</name>
    <name type="common">California sea hare</name>
    <dbReference type="NCBI Taxonomy" id="6500"/>
    <lineage>
        <taxon>Eukaryota</taxon>
        <taxon>Metazoa</taxon>
        <taxon>Spiralia</taxon>
        <taxon>Lophotrochozoa</taxon>
        <taxon>Mollusca</taxon>
        <taxon>Gastropoda</taxon>
        <taxon>Heterobranchia</taxon>
        <taxon>Euthyneura</taxon>
        <taxon>Tectipleura</taxon>
        <taxon>Aplysiida</taxon>
        <taxon>Aplysioidea</taxon>
        <taxon>Aplysiidae</taxon>
        <taxon>Aplysia</taxon>
    </lineage>
</organism>
<reference evidence="11" key="1">
    <citation type="submission" date="2025-08" db="UniProtKB">
        <authorList>
            <consortium name="RefSeq"/>
        </authorList>
    </citation>
    <scope>IDENTIFICATION</scope>
</reference>
<name>A0ABM0K734_APLCA</name>
<evidence type="ECO:0000313" key="11">
    <source>
        <dbReference type="RefSeq" id="XP_005110287.1"/>
    </source>
</evidence>
<feature type="domain" description="C2H2-type" evidence="9">
    <location>
        <begin position="601"/>
        <end position="628"/>
    </location>
</feature>
<feature type="domain" description="C2H2-type" evidence="9">
    <location>
        <begin position="318"/>
        <end position="345"/>
    </location>
</feature>
<dbReference type="InterPro" id="IPR013087">
    <property type="entry name" value="Znf_C2H2_type"/>
</dbReference>
<sequence>MPRVGKSKRTFALAKARQQKRLNQIQRKLNGGGGPGINEKDNGNGCSPTNDIANAIGPAQSEMPAANQQQDHQTGDHGNNGVIERSQRAPGSENSTVTNHTRNPSSKITSPSDPDDFVFEKFDRSGRIIVRIDSGQIMTVVFEQSVHIQVLFDPLDTAVDSAGGPPRSSRPPGFSSRVKRELADDGKSSCLVIENAISGLERDLISESGPLHGPAEEGGEFPIFAVSQDECGKEKSNEPPGRKRRRSKLEEEEEECYCHYCDLPLPSRAKFMSHLEKKHPNRRDSKKLIREYSSKNENMGDSGEDLSEDGDTDDTEAFECGRCPDSFRTQSGYDRHLKWHLREEYGGEIPVEVYRQNFLENKKPVRGEINKGLLESGEDRRSAQETTLEIPKLKFTCSLCEDKFPSVLTLRRHYLEKHEDELTCKYCGIISNTPVACRKHSKTHGTFCFVCKELFPSLGILNLHWRDRHLHAVDSEGNKLLEQCPKCIIVFADRKKLVKHMEIHKRVEQGRKYVCHICAKVMLSKPGFDSHMQGHSTDKGVTEQIPCDQCGKMFANEHAVNSHHARVHRAKPYACKICGKAFSLSSLLRRHEYHHIASRPYQCSVCKKCFSQGYNLSVHMRTHTKEKPFSCPHCSQSFSHKCSLQGHVASKHKSDTMLG</sequence>
<evidence type="ECO:0000313" key="10">
    <source>
        <dbReference type="Proteomes" id="UP000694888"/>
    </source>
</evidence>
<dbReference type="SMART" id="SM00355">
    <property type="entry name" value="ZnF_C2H2"/>
    <property type="match status" value="11"/>
</dbReference>
<evidence type="ECO:0000256" key="3">
    <source>
        <dbReference type="ARBA" id="ARBA00022737"/>
    </source>
</evidence>
<dbReference type="InterPro" id="IPR050888">
    <property type="entry name" value="ZnF_C2H2-type_TF"/>
</dbReference>
<keyword evidence="3" id="KW-0677">Repeat</keyword>
<feature type="domain" description="C2H2-type" evidence="9">
    <location>
        <begin position="513"/>
        <end position="540"/>
    </location>
</feature>
<evidence type="ECO:0000256" key="2">
    <source>
        <dbReference type="ARBA" id="ARBA00022723"/>
    </source>
</evidence>
<feature type="compositionally biased region" description="Polar residues" evidence="8">
    <location>
        <begin position="92"/>
        <end position="112"/>
    </location>
</feature>
<dbReference type="Proteomes" id="UP000694888">
    <property type="component" value="Unplaced"/>
</dbReference>
<gene>
    <name evidence="11" type="primary">LOC101858310</name>
</gene>
<evidence type="ECO:0000256" key="8">
    <source>
        <dbReference type="SAM" id="MobiDB-lite"/>
    </source>
</evidence>
<keyword evidence="10" id="KW-1185">Reference proteome</keyword>
<evidence type="ECO:0000256" key="4">
    <source>
        <dbReference type="ARBA" id="ARBA00022771"/>
    </source>
</evidence>
<feature type="domain" description="C2H2-type" evidence="9">
    <location>
        <begin position="395"/>
        <end position="423"/>
    </location>
</feature>
<feature type="domain" description="C2H2-type" evidence="9">
    <location>
        <begin position="629"/>
        <end position="657"/>
    </location>
</feature>
<evidence type="ECO:0000259" key="9">
    <source>
        <dbReference type="PROSITE" id="PS50157"/>
    </source>
</evidence>
<protein>
    <submittedName>
        <fullName evidence="11">Oocyte zinc finger protein XlCOF6</fullName>
    </submittedName>
</protein>